<dbReference type="RefSeq" id="WP_108686853.1">
    <property type="nucleotide sequence ID" value="NZ_QCYK01000002.1"/>
</dbReference>
<comment type="caution">
    <text evidence="1">The sequence shown here is derived from an EMBL/GenBank/DDBJ whole genome shotgun (WGS) entry which is preliminary data.</text>
</comment>
<proteinExistence type="predicted"/>
<dbReference type="Proteomes" id="UP000244450">
    <property type="component" value="Unassembled WGS sequence"/>
</dbReference>
<dbReference type="EMBL" id="QCYK01000002">
    <property type="protein sequence ID" value="PUZ25016.1"/>
    <property type="molecule type" value="Genomic_DNA"/>
</dbReference>
<protein>
    <submittedName>
        <fullName evidence="1">Uncharacterized protein</fullName>
    </submittedName>
</protein>
<organism evidence="1 2">
    <name type="scientific">Chitinophaga parva</name>
    <dbReference type="NCBI Taxonomy" id="2169414"/>
    <lineage>
        <taxon>Bacteria</taxon>
        <taxon>Pseudomonadati</taxon>
        <taxon>Bacteroidota</taxon>
        <taxon>Chitinophagia</taxon>
        <taxon>Chitinophagales</taxon>
        <taxon>Chitinophagaceae</taxon>
        <taxon>Chitinophaga</taxon>
    </lineage>
</organism>
<keyword evidence="2" id="KW-1185">Reference proteome</keyword>
<reference evidence="1 2" key="1">
    <citation type="submission" date="2018-04" db="EMBL/GenBank/DDBJ databases">
        <title>Chitinophaga fuyangensis sp. nov., isolated from soil in a chemical factory.</title>
        <authorList>
            <person name="Chen K."/>
        </authorList>
    </citation>
    <scope>NUCLEOTIDE SEQUENCE [LARGE SCALE GENOMIC DNA]</scope>
    <source>
        <strain evidence="1 2">LY-1</strain>
    </source>
</reference>
<dbReference type="AlphaFoldDB" id="A0A2T7BFF1"/>
<gene>
    <name evidence="1" type="ORF">DCC81_11930</name>
</gene>
<sequence>MITTDFIALKDFILNRAGVFCSGFANVILDESTGLIVRGDGFEKQAIGIDDRYGNYFYIRNEPEIRYTDARSQISDTRRSVDETVKCYLVAIVENAMPKELIQILLDSLLQYGDKRIRPIKSISTREAAVAKEFAKIPKEDLQNALQHLYNRQVVIIEFDFVTTWNAGECLPSITPNTNC</sequence>
<accession>A0A2T7BFF1</accession>
<evidence type="ECO:0000313" key="2">
    <source>
        <dbReference type="Proteomes" id="UP000244450"/>
    </source>
</evidence>
<name>A0A2T7BFF1_9BACT</name>
<dbReference type="OrthoDB" id="10009698at2"/>
<evidence type="ECO:0000313" key="1">
    <source>
        <dbReference type="EMBL" id="PUZ25016.1"/>
    </source>
</evidence>